<feature type="domain" description="ER-bound oxygenase mpaB/mpaB'/Rubber oxygenase catalytic" evidence="1">
    <location>
        <begin position="39"/>
        <end position="261"/>
    </location>
</feature>
<proteinExistence type="predicted"/>
<accession>A0A1E2V7N8</accession>
<dbReference type="InterPro" id="IPR018713">
    <property type="entry name" value="MPAB/Lcp_cat_dom"/>
</dbReference>
<dbReference type="GO" id="GO:0016491">
    <property type="term" value="F:oxidoreductase activity"/>
    <property type="evidence" value="ECO:0007669"/>
    <property type="project" value="InterPro"/>
</dbReference>
<keyword evidence="3" id="KW-1185">Reference proteome</keyword>
<dbReference type="OrthoDB" id="108890at2"/>
<organism evidence="2 3">
    <name type="scientific">Terasakiispira papahanaumokuakeensis</name>
    <dbReference type="NCBI Taxonomy" id="197479"/>
    <lineage>
        <taxon>Bacteria</taxon>
        <taxon>Pseudomonadati</taxon>
        <taxon>Pseudomonadota</taxon>
        <taxon>Gammaproteobacteria</taxon>
        <taxon>Oceanospirillales</taxon>
        <taxon>Terasakiispira</taxon>
    </lineage>
</organism>
<dbReference type="PANTHER" id="PTHR36151:SF3">
    <property type="entry name" value="ER-BOUND OXYGENASE MPAB_MPAB'_RUBBER OXYGENASE CATALYTIC DOMAIN-CONTAINING PROTEIN"/>
    <property type="match status" value="1"/>
</dbReference>
<evidence type="ECO:0000259" key="1">
    <source>
        <dbReference type="Pfam" id="PF09995"/>
    </source>
</evidence>
<dbReference type="Pfam" id="PF09995">
    <property type="entry name" value="MPAB_Lcp_cat"/>
    <property type="match status" value="1"/>
</dbReference>
<evidence type="ECO:0000313" key="2">
    <source>
        <dbReference type="EMBL" id="ODC02933.1"/>
    </source>
</evidence>
<dbReference type="PANTHER" id="PTHR36151">
    <property type="entry name" value="BLR2777 PROTEIN"/>
    <property type="match status" value="1"/>
</dbReference>
<evidence type="ECO:0000313" key="3">
    <source>
        <dbReference type="Proteomes" id="UP000094291"/>
    </source>
</evidence>
<sequence>MRGWIEQQVIGLTGLSLKGVNYREPIGDVGLYGPDSMVWRVHSDFTCMLCGGISALLLQMLEPKTLAGVWDHSNFRDDMLGRLRRTGQFIAATSFGPRDDALALVDKVRRIHDRVTGFTADGRPYAANDPQLLTWVHVTEVRGFLMAYLRYKGSLTPAEQDRYFDEVAQTARLLGADNVPTRRVEIDAYIEEMRPQLMCDERTRVVRDILMTRFDQKPQMKPMLTVFMSAGLDLLPSWAPPLLEKPVGPAQRMATRASVKTTAQLLRWAVRDGASFRARQRVSGTSLS</sequence>
<reference evidence="2 3" key="1">
    <citation type="submission" date="2016-08" db="EMBL/GenBank/DDBJ databases">
        <authorList>
            <person name="Seilhamer J.J."/>
        </authorList>
    </citation>
    <scope>NUCLEOTIDE SEQUENCE [LARGE SCALE GENOMIC DNA]</scope>
    <source>
        <strain evidence="2 3">PH27A</strain>
    </source>
</reference>
<dbReference type="RefSeq" id="WP_068997328.1">
    <property type="nucleotide sequence ID" value="NZ_MDTQ01000001.1"/>
</dbReference>
<keyword evidence="2" id="KW-0808">Transferase</keyword>
<dbReference type="Proteomes" id="UP000094291">
    <property type="component" value="Unassembled WGS sequence"/>
</dbReference>
<keyword evidence="2" id="KW-0418">Kinase</keyword>
<dbReference type="AlphaFoldDB" id="A0A1E2V7N8"/>
<protein>
    <submittedName>
        <fullName evidence="2">Histidine kinase</fullName>
    </submittedName>
</protein>
<dbReference type="EMBL" id="MDTQ01000001">
    <property type="protein sequence ID" value="ODC02933.1"/>
    <property type="molecule type" value="Genomic_DNA"/>
</dbReference>
<name>A0A1E2V7N8_9GAMM</name>
<comment type="caution">
    <text evidence="2">The sequence shown here is derived from an EMBL/GenBank/DDBJ whole genome shotgun (WGS) entry which is preliminary data.</text>
</comment>
<gene>
    <name evidence="2" type="ORF">BFW38_04605</name>
</gene>
<dbReference type="GO" id="GO:0016301">
    <property type="term" value="F:kinase activity"/>
    <property type="evidence" value="ECO:0007669"/>
    <property type="project" value="UniProtKB-KW"/>
</dbReference>